<reference evidence="2 3" key="1">
    <citation type="submission" date="2024-03" db="EMBL/GenBank/DDBJ databases">
        <title>Human intestinal bacterial collection.</title>
        <authorList>
            <person name="Pauvert C."/>
            <person name="Hitch T.C.A."/>
            <person name="Clavel T."/>
        </authorList>
    </citation>
    <scope>NUCLEOTIDE SEQUENCE [LARGE SCALE GENOMIC DNA]</scope>
    <source>
        <strain evidence="2 3">CLA-SR-H028</strain>
    </source>
</reference>
<dbReference type="EMBL" id="JBBMFP010000092">
    <property type="protein sequence ID" value="MEQ2434510.1"/>
    <property type="molecule type" value="Genomic_DNA"/>
</dbReference>
<dbReference type="SUPFAM" id="SSF63393">
    <property type="entry name" value="RNA polymerase subunits"/>
    <property type="match status" value="1"/>
</dbReference>
<organism evidence="2 3">
    <name type="scientific">Blautia caccae</name>
    <dbReference type="NCBI Taxonomy" id="3133175"/>
    <lineage>
        <taxon>Bacteria</taxon>
        <taxon>Bacillati</taxon>
        <taxon>Bacillota</taxon>
        <taxon>Clostridia</taxon>
        <taxon>Lachnospirales</taxon>
        <taxon>Lachnospiraceae</taxon>
        <taxon>Blautia</taxon>
    </lineage>
</organism>
<sequence>MNEKEALQNIRNLTKHLDNSDDRLVDTFRLAIIALNKQTPKKPDYEGDGYDRKGNMIYDTWVCPNCGEEYEVDYDDYKYCPNCGQRLDWEENHAESC</sequence>
<evidence type="ECO:0000259" key="1">
    <source>
        <dbReference type="Pfam" id="PF24463"/>
    </source>
</evidence>
<protein>
    <recommendedName>
        <fullName evidence="1">DUF7577 domain-containing protein</fullName>
    </recommendedName>
</protein>
<name>A0ABV1DVX1_9FIRM</name>
<keyword evidence="3" id="KW-1185">Reference proteome</keyword>
<dbReference type="Pfam" id="PF24463">
    <property type="entry name" value="DUF7577"/>
    <property type="match status" value="1"/>
</dbReference>
<dbReference type="Proteomes" id="UP001457898">
    <property type="component" value="Unassembled WGS sequence"/>
</dbReference>
<evidence type="ECO:0000313" key="2">
    <source>
        <dbReference type="EMBL" id="MEQ2434510.1"/>
    </source>
</evidence>
<dbReference type="InterPro" id="IPR029040">
    <property type="entry name" value="RPABC4/Spt4"/>
</dbReference>
<dbReference type="CDD" id="cd00350">
    <property type="entry name" value="rubredoxin_like"/>
    <property type="match status" value="1"/>
</dbReference>
<proteinExistence type="predicted"/>
<evidence type="ECO:0000313" key="3">
    <source>
        <dbReference type="Proteomes" id="UP001457898"/>
    </source>
</evidence>
<dbReference type="RefSeq" id="WP_033144112.1">
    <property type="nucleotide sequence ID" value="NZ_JBBMFP010000092.1"/>
</dbReference>
<feature type="domain" description="DUF7577" evidence="1">
    <location>
        <begin position="59"/>
        <end position="87"/>
    </location>
</feature>
<dbReference type="InterPro" id="IPR055999">
    <property type="entry name" value="DUF7577"/>
</dbReference>
<comment type="caution">
    <text evidence="2">The sequence shown here is derived from an EMBL/GenBank/DDBJ whole genome shotgun (WGS) entry which is preliminary data.</text>
</comment>
<gene>
    <name evidence="2" type="ORF">WMO65_26345</name>
</gene>
<accession>A0ABV1DVX1</accession>